<organism evidence="2">
    <name type="scientific">hydrothermal vent metagenome</name>
    <dbReference type="NCBI Taxonomy" id="652676"/>
    <lineage>
        <taxon>unclassified sequences</taxon>
        <taxon>metagenomes</taxon>
        <taxon>ecological metagenomes</taxon>
    </lineage>
</organism>
<accession>A0A3B0ZGW5</accession>
<sequence>MKLLKTLILGLIIGGLLGLWFGMNLGKNKPWYSNPFAEGNVTNQLKSSIGKGVEKAGQSIERMGEDIKSR</sequence>
<feature type="transmembrane region" description="Helical" evidence="1">
    <location>
        <begin position="6"/>
        <end position="23"/>
    </location>
</feature>
<keyword evidence="1" id="KW-0472">Membrane</keyword>
<gene>
    <name evidence="2" type="ORF">MNBD_GAMMA21-605</name>
</gene>
<reference evidence="2" key="1">
    <citation type="submission" date="2018-06" db="EMBL/GenBank/DDBJ databases">
        <authorList>
            <person name="Zhirakovskaya E."/>
        </authorList>
    </citation>
    <scope>NUCLEOTIDE SEQUENCE</scope>
</reference>
<protein>
    <submittedName>
        <fullName evidence="2">Uncharacterized protein</fullName>
    </submittedName>
</protein>
<proteinExistence type="predicted"/>
<evidence type="ECO:0000256" key="1">
    <source>
        <dbReference type="SAM" id="Phobius"/>
    </source>
</evidence>
<dbReference type="AlphaFoldDB" id="A0A3B0ZGW5"/>
<keyword evidence="1" id="KW-1133">Transmembrane helix</keyword>
<keyword evidence="1" id="KW-0812">Transmembrane</keyword>
<evidence type="ECO:0000313" key="2">
    <source>
        <dbReference type="EMBL" id="VAW90871.1"/>
    </source>
</evidence>
<name>A0A3B0ZGW5_9ZZZZ</name>
<dbReference type="EMBL" id="UOFR01000007">
    <property type="protein sequence ID" value="VAW90871.1"/>
    <property type="molecule type" value="Genomic_DNA"/>
</dbReference>